<evidence type="ECO:0000259" key="2">
    <source>
        <dbReference type="Pfam" id="PF24476"/>
    </source>
</evidence>
<comment type="caution">
    <text evidence="3">The sequence shown here is derived from an EMBL/GenBank/DDBJ whole genome shotgun (WGS) entry which is preliminary data.</text>
</comment>
<accession>A0ABY0GZT3</accession>
<dbReference type="EMBL" id="QJNS01000345">
    <property type="protein sequence ID" value="RYO79131.1"/>
    <property type="molecule type" value="Genomic_DNA"/>
</dbReference>
<name>A0ABY0GZT3_9PEZI</name>
<keyword evidence="1" id="KW-0732">Signal</keyword>
<keyword evidence="4" id="KW-1185">Reference proteome</keyword>
<feature type="chain" id="PRO_5046366929" description="DUF7580 domain-containing protein" evidence="1">
    <location>
        <begin position="21"/>
        <end position="487"/>
    </location>
</feature>
<organism evidence="3 4">
    <name type="scientific">Monosporascus cannonballus</name>
    <dbReference type="NCBI Taxonomy" id="155416"/>
    <lineage>
        <taxon>Eukaryota</taxon>
        <taxon>Fungi</taxon>
        <taxon>Dikarya</taxon>
        <taxon>Ascomycota</taxon>
        <taxon>Pezizomycotina</taxon>
        <taxon>Sordariomycetes</taxon>
        <taxon>Xylariomycetidae</taxon>
        <taxon>Xylariales</taxon>
        <taxon>Xylariales incertae sedis</taxon>
        <taxon>Monosporascus</taxon>
    </lineage>
</organism>
<evidence type="ECO:0000313" key="3">
    <source>
        <dbReference type="EMBL" id="RYO79131.1"/>
    </source>
</evidence>
<proteinExistence type="predicted"/>
<dbReference type="InterPro" id="IPR056002">
    <property type="entry name" value="DUF7580"/>
</dbReference>
<dbReference type="Proteomes" id="UP000294003">
    <property type="component" value="Unassembled WGS sequence"/>
</dbReference>
<protein>
    <recommendedName>
        <fullName evidence="2">DUF7580 domain-containing protein</fullName>
    </recommendedName>
</protein>
<dbReference type="Pfam" id="PF24476">
    <property type="entry name" value="DUF7580"/>
    <property type="match status" value="1"/>
</dbReference>
<evidence type="ECO:0000256" key="1">
    <source>
        <dbReference type="SAM" id="SignalP"/>
    </source>
</evidence>
<dbReference type="PANTHER" id="PTHR35186:SF4">
    <property type="entry name" value="PRION-INHIBITION AND PROPAGATION HELO DOMAIN-CONTAINING PROTEIN"/>
    <property type="match status" value="1"/>
</dbReference>
<feature type="signal peptide" evidence="1">
    <location>
        <begin position="1"/>
        <end position="20"/>
    </location>
</feature>
<reference evidence="3 4" key="1">
    <citation type="submission" date="2018-06" db="EMBL/GenBank/DDBJ databases">
        <title>Complete Genomes of Monosporascus.</title>
        <authorList>
            <person name="Robinson A.J."/>
            <person name="Natvig D.O."/>
        </authorList>
    </citation>
    <scope>NUCLEOTIDE SEQUENCE [LARGE SCALE GENOMIC DNA]</scope>
    <source>
        <strain evidence="3 4">CBS 609.92</strain>
    </source>
</reference>
<dbReference type="PANTHER" id="PTHR35186">
    <property type="entry name" value="ANK_REP_REGION DOMAIN-CONTAINING PROTEIN"/>
    <property type="match status" value="1"/>
</dbReference>
<sequence length="487" mass="55398">MSGFEIAGLVLGALPLVISALEHYEGGLGTYRAFVKWGDELQKARRELLNQHTSYEMTLMYILQDVVSDTDLAEMMCDAESDLRRSEDIAMGLTRKLGIAYKPYMLALREMEDVMNTLALHLDIDKAKRETTRNELESIILANRPATLPNHGAPKFHFNRRVKFTMKRREVMRLLERLQGCNARMDTFTEKAEKLEGPTEDVSKVRRNQQSRVAFTVTPPARADTTEDLAKLEVIKDLCSVIHKHQDSSCFGLCLDLQGMLRGIYPGTKQNPSAAGDLITLEELLMSPKCKQWGSLTDEDRYTLAVTIASSFLQLHKMPWLGERWSERDIVFFEMMDNRKHVVDVRRPFVTQTYMKSPQNTSAPTATIYNTTPSTSHDASTNLLSLVRILLSIRFNNRIEELRQSSDTGPNAVRNEARDLQTLKRWVTQEKGNLSWAFKDAVSYCMRCFADPTADLEDPDFRHGVIDNVVAPLLEELTYLRDGPPKA</sequence>
<gene>
    <name evidence="3" type="ORF">DL762_008325</name>
</gene>
<feature type="domain" description="DUF7580" evidence="2">
    <location>
        <begin position="225"/>
        <end position="477"/>
    </location>
</feature>
<evidence type="ECO:0000313" key="4">
    <source>
        <dbReference type="Proteomes" id="UP000294003"/>
    </source>
</evidence>